<evidence type="ECO:0000259" key="1">
    <source>
        <dbReference type="SMART" id="SM00507"/>
    </source>
</evidence>
<dbReference type="Proteomes" id="UP000224386">
    <property type="component" value="Unassembled WGS sequence"/>
</dbReference>
<proteinExistence type="predicted"/>
<sequence>MRRRIMKNDYIHHENGTTSIYIKCLDFLLEMRISTVDFLLEMRISTVDFHILERRGYSICAKWSQDSRTFYVMSRGKYIHRLLKGEPKGMHVHHKDGNGLNNTRENLEVLTPSEHRRKRRTKEPIIGDPKKGVKAHILSKAELNKKKCDRRYWFRLDVNGVYYGTFDNTTELSLSTNISDMVVNRKWTDEQIYAKILPLGHDKEYVAVINKKVRRFFRTPDSSKVKEKPSKRKERFKK</sequence>
<protein>
    <recommendedName>
        <fullName evidence="1">HNH nuclease domain-containing protein</fullName>
    </recommendedName>
</protein>
<dbReference type="AlphaFoldDB" id="A0A2B2LZY2"/>
<dbReference type="SMART" id="SM00507">
    <property type="entry name" value="HNHc"/>
    <property type="match status" value="1"/>
</dbReference>
<dbReference type="Pfam" id="PF13392">
    <property type="entry name" value="HNH_3"/>
    <property type="match status" value="1"/>
</dbReference>
<dbReference type="InterPro" id="IPR044925">
    <property type="entry name" value="His-Me_finger_sf"/>
</dbReference>
<dbReference type="CDD" id="cd00085">
    <property type="entry name" value="HNHc"/>
    <property type="match status" value="1"/>
</dbReference>
<dbReference type="InterPro" id="IPR003615">
    <property type="entry name" value="HNH_nuc"/>
</dbReference>
<evidence type="ECO:0000313" key="3">
    <source>
        <dbReference type="Proteomes" id="UP000224386"/>
    </source>
</evidence>
<dbReference type="Gene3D" id="3.90.75.20">
    <property type="match status" value="1"/>
</dbReference>
<name>A0A2B2LZY2_BACCE</name>
<organism evidence="2 3">
    <name type="scientific">Bacillus cereus</name>
    <dbReference type="NCBI Taxonomy" id="1396"/>
    <lineage>
        <taxon>Bacteria</taxon>
        <taxon>Bacillati</taxon>
        <taxon>Bacillota</taxon>
        <taxon>Bacilli</taxon>
        <taxon>Bacillales</taxon>
        <taxon>Bacillaceae</taxon>
        <taxon>Bacillus</taxon>
        <taxon>Bacillus cereus group</taxon>
    </lineage>
</organism>
<comment type="caution">
    <text evidence="2">The sequence shown here is derived from an EMBL/GenBank/DDBJ whole genome shotgun (WGS) entry which is preliminary data.</text>
</comment>
<gene>
    <name evidence="2" type="ORF">COK05_08980</name>
</gene>
<evidence type="ECO:0000313" key="2">
    <source>
        <dbReference type="EMBL" id="PFQ47859.1"/>
    </source>
</evidence>
<dbReference type="EMBL" id="NVAP01000019">
    <property type="protein sequence ID" value="PFQ47859.1"/>
    <property type="molecule type" value="Genomic_DNA"/>
</dbReference>
<accession>A0A2B2LZY2</accession>
<reference evidence="2 3" key="1">
    <citation type="submission" date="2017-09" db="EMBL/GenBank/DDBJ databases">
        <title>Large-scale bioinformatics analysis of Bacillus genomes uncovers conserved roles of natural products in bacterial physiology.</title>
        <authorList>
            <consortium name="Agbiome Team Llc"/>
            <person name="Bleich R.M."/>
            <person name="Grubbs K.J."/>
            <person name="Santa Maria K.C."/>
            <person name="Allen S.E."/>
            <person name="Farag S."/>
            <person name="Shank E.A."/>
            <person name="Bowers A."/>
        </authorList>
    </citation>
    <scope>NUCLEOTIDE SEQUENCE [LARGE SCALE GENOMIC DNA]</scope>
    <source>
        <strain evidence="2 3">AFS070861</strain>
    </source>
</reference>
<feature type="domain" description="HNH nuclease" evidence="1">
    <location>
        <begin position="67"/>
        <end position="116"/>
    </location>
</feature>
<dbReference type="SUPFAM" id="SSF54060">
    <property type="entry name" value="His-Me finger endonucleases"/>
    <property type="match status" value="1"/>
</dbReference>